<dbReference type="Pfam" id="PF08282">
    <property type="entry name" value="Hydrolase_3"/>
    <property type="match status" value="1"/>
</dbReference>
<dbReference type="SFLD" id="SFLDG01140">
    <property type="entry name" value="C2.B:_Phosphomannomutase_and_P"/>
    <property type="match status" value="1"/>
</dbReference>
<dbReference type="RefSeq" id="WP_135349501.1">
    <property type="nucleotide sequence ID" value="NZ_SRJD01000020.1"/>
</dbReference>
<dbReference type="NCBIfam" id="NF007806">
    <property type="entry name" value="PRK10513.1"/>
    <property type="match status" value="1"/>
</dbReference>
<accession>A0A4Z0GL47</accession>
<protein>
    <submittedName>
        <fullName evidence="1">Sugar-phosphatase</fullName>
        <ecNumber evidence="1">3.1.3.23</ecNumber>
    </submittedName>
</protein>
<reference evidence="1 2" key="1">
    <citation type="journal article" date="2015" name="Int. J. Syst. Evol. Microbiol.">
        <title>Sporolactobacillus shoreae sp. nov. and Sporolactobacillus spathodeae sp. nov., two spore-forming lactic acid bacteria isolated from tree barks in Thailand.</title>
        <authorList>
            <person name="Thamacharoensuk T."/>
            <person name="Kitahara M."/>
            <person name="Ohkuma M."/>
            <person name="Thongchul N."/>
            <person name="Tanasupawat S."/>
        </authorList>
    </citation>
    <scope>NUCLEOTIDE SEQUENCE [LARGE SCALE GENOMIC DNA]</scope>
    <source>
        <strain evidence="1 2">BK92</strain>
    </source>
</reference>
<dbReference type="AlphaFoldDB" id="A0A4Z0GL47"/>
<dbReference type="InterPro" id="IPR023214">
    <property type="entry name" value="HAD_sf"/>
</dbReference>
<dbReference type="Proteomes" id="UP000298347">
    <property type="component" value="Unassembled WGS sequence"/>
</dbReference>
<dbReference type="SFLD" id="SFLDS00003">
    <property type="entry name" value="Haloacid_Dehalogenase"/>
    <property type="match status" value="1"/>
</dbReference>
<organism evidence="1 2">
    <name type="scientific">Sporolactobacillus shoreae</name>
    <dbReference type="NCBI Taxonomy" id="1465501"/>
    <lineage>
        <taxon>Bacteria</taxon>
        <taxon>Bacillati</taxon>
        <taxon>Bacillota</taxon>
        <taxon>Bacilli</taxon>
        <taxon>Bacillales</taxon>
        <taxon>Sporolactobacillaceae</taxon>
        <taxon>Sporolactobacillus</taxon>
    </lineage>
</organism>
<dbReference type="PROSITE" id="PS01229">
    <property type="entry name" value="COF_2"/>
    <property type="match status" value="1"/>
</dbReference>
<sequence length="270" mass="30069">MIKLIAIDLDGTLLNDEKKISQRSRETLMKAKRLGVKVVLCSGRPIAGIKEYLDVLGLNETGNFAITYNGGLVQKTDSGEVLSEKILTRSDVRSIYTLSQKLGVPMNFIDQENVYCPTPPKGRPSLYGTVMHSLPFIGTTMDQLPGDLKVNKVVFCTEQERLDAAIKKIPETYFEKYTIMKSRAILLEIMNKEVDKGRGLQILGSYLKIRPEEIMTLGDQENDLAMIRYAGLGVAMGNAIQKVKDIAQFVTKKNTEDGVAFAVEKFVLNQ</sequence>
<dbReference type="GO" id="GO:0050308">
    <property type="term" value="F:sugar-phosphatase activity"/>
    <property type="evidence" value="ECO:0007669"/>
    <property type="project" value="UniProtKB-EC"/>
</dbReference>
<dbReference type="InterPro" id="IPR006379">
    <property type="entry name" value="HAD-SF_hydro_IIB"/>
</dbReference>
<dbReference type="CDD" id="cd07516">
    <property type="entry name" value="HAD_Pase"/>
    <property type="match status" value="1"/>
</dbReference>
<dbReference type="PANTHER" id="PTHR10000">
    <property type="entry name" value="PHOSPHOSERINE PHOSPHATASE"/>
    <property type="match status" value="1"/>
</dbReference>
<keyword evidence="1" id="KW-0378">Hydrolase</keyword>
<dbReference type="GO" id="GO:0000287">
    <property type="term" value="F:magnesium ion binding"/>
    <property type="evidence" value="ECO:0007669"/>
    <property type="project" value="TreeGrafter"/>
</dbReference>
<dbReference type="InterPro" id="IPR000150">
    <property type="entry name" value="Cof"/>
</dbReference>
<dbReference type="PROSITE" id="PS01228">
    <property type="entry name" value="COF_1"/>
    <property type="match status" value="1"/>
</dbReference>
<dbReference type="Gene3D" id="3.40.50.1000">
    <property type="entry name" value="HAD superfamily/HAD-like"/>
    <property type="match status" value="1"/>
</dbReference>
<comment type="caution">
    <text evidence="1">The sequence shown here is derived from an EMBL/GenBank/DDBJ whole genome shotgun (WGS) entry which is preliminary data.</text>
</comment>
<dbReference type="PANTHER" id="PTHR10000:SF8">
    <property type="entry name" value="HAD SUPERFAMILY HYDROLASE-LIKE, TYPE 3"/>
    <property type="match status" value="1"/>
</dbReference>
<keyword evidence="2" id="KW-1185">Reference proteome</keyword>
<dbReference type="SFLD" id="SFLDG01144">
    <property type="entry name" value="C2.B.4:_PGP_Like"/>
    <property type="match status" value="1"/>
</dbReference>
<proteinExistence type="predicted"/>
<dbReference type="Gene3D" id="3.30.1240.10">
    <property type="match status" value="1"/>
</dbReference>
<evidence type="ECO:0000313" key="1">
    <source>
        <dbReference type="EMBL" id="TGA96733.1"/>
    </source>
</evidence>
<dbReference type="EMBL" id="SRJD01000020">
    <property type="protein sequence ID" value="TGA96733.1"/>
    <property type="molecule type" value="Genomic_DNA"/>
</dbReference>
<dbReference type="OrthoDB" id="9790031at2"/>
<name>A0A4Z0GL47_9BACL</name>
<dbReference type="InterPro" id="IPR036412">
    <property type="entry name" value="HAD-like_sf"/>
</dbReference>
<dbReference type="GO" id="GO:0005829">
    <property type="term" value="C:cytosol"/>
    <property type="evidence" value="ECO:0007669"/>
    <property type="project" value="TreeGrafter"/>
</dbReference>
<evidence type="ECO:0000313" key="2">
    <source>
        <dbReference type="Proteomes" id="UP000298347"/>
    </source>
</evidence>
<gene>
    <name evidence="1" type="ORF">E4665_14460</name>
</gene>
<dbReference type="EC" id="3.1.3.23" evidence="1"/>
<dbReference type="NCBIfam" id="TIGR01484">
    <property type="entry name" value="HAD-SF-IIB"/>
    <property type="match status" value="1"/>
</dbReference>
<dbReference type="NCBIfam" id="TIGR00099">
    <property type="entry name" value="Cof-subfamily"/>
    <property type="match status" value="1"/>
</dbReference>
<dbReference type="SUPFAM" id="SSF56784">
    <property type="entry name" value="HAD-like"/>
    <property type="match status" value="1"/>
</dbReference>